<dbReference type="STRING" id="713585.THITH_13890"/>
<sequence length="114" mass="12801">MKAVAIDSNTDHAVRAFLTRLAGRFDVAEAILFGSRARHQHREDSDADLAVILHGPKGPFLDTKLAMADLAYDVLLETGVLIQPLPIWEGEWEQPETFISPDLLRNIRREGIRL</sequence>
<dbReference type="EMBL" id="CP007029">
    <property type="protein sequence ID" value="AHE99169.1"/>
    <property type="molecule type" value="Genomic_DNA"/>
</dbReference>
<organism evidence="2 3">
    <name type="scientific">Thioalkalivibrio paradoxus ARh 1</name>
    <dbReference type="NCBI Taxonomy" id="713585"/>
    <lineage>
        <taxon>Bacteria</taxon>
        <taxon>Pseudomonadati</taxon>
        <taxon>Pseudomonadota</taxon>
        <taxon>Gammaproteobacteria</taxon>
        <taxon>Chromatiales</taxon>
        <taxon>Ectothiorhodospiraceae</taxon>
        <taxon>Thioalkalivibrio</taxon>
    </lineage>
</organism>
<proteinExistence type="predicted"/>
<evidence type="ECO:0000313" key="3">
    <source>
        <dbReference type="Proteomes" id="UP000005289"/>
    </source>
</evidence>
<keyword evidence="3" id="KW-1185">Reference proteome</keyword>
<dbReference type="Proteomes" id="UP000005289">
    <property type="component" value="Chromosome"/>
</dbReference>
<dbReference type="OrthoDB" id="9803106at2"/>
<dbReference type="InterPro" id="IPR041633">
    <property type="entry name" value="Polbeta"/>
</dbReference>
<evidence type="ECO:0000313" key="2">
    <source>
        <dbReference type="EMBL" id="AHE99169.1"/>
    </source>
</evidence>
<accession>W0DKS7</accession>
<dbReference type="RefSeq" id="WP_006748965.1">
    <property type="nucleotide sequence ID" value="NZ_CP007029.1"/>
</dbReference>
<dbReference type="InterPro" id="IPR043519">
    <property type="entry name" value="NT_sf"/>
</dbReference>
<dbReference type="PANTHER" id="PTHR33933">
    <property type="entry name" value="NUCLEOTIDYLTRANSFERASE"/>
    <property type="match status" value="1"/>
</dbReference>
<dbReference type="CDD" id="cd05403">
    <property type="entry name" value="NT_KNTase_like"/>
    <property type="match status" value="1"/>
</dbReference>
<dbReference type="PANTHER" id="PTHR33933:SF1">
    <property type="entry name" value="PROTEIN ADENYLYLTRANSFERASE MNTA-RELATED"/>
    <property type="match status" value="1"/>
</dbReference>
<protein>
    <submittedName>
        <fullName evidence="2">DNA polymerase III subunit beta</fullName>
    </submittedName>
</protein>
<dbReference type="Gene3D" id="3.30.460.10">
    <property type="entry name" value="Beta Polymerase, domain 2"/>
    <property type="match status" value="1"/>
</dbReference>
<evidence type="ECO:0000259" key="1">
    <source>
        <dbReference type="Pfam" id="PF18765"/>
    </source>
</evidence>
<dbReference type="Pfam" id="PF18765">
    <property type="entry name" value="Polbeta"/>
    <property type="match status" value="1"/>
</dbReference>
<feature type="domain" description="Polymerase beta nucleotidyltransferase" evidence="1">
    <location>
        <begin position="24"/>
        <end position="66"/>
    </location>
</feature>
<dbReference type="HOGENOM" id="CLU_130257_2_0_6"/>
<dbReference type="AlphaFoldDB" id="W0DKS7"/>
<gene>
    <name evidence="2" type="ORF">THITH_13890</name>
</gene>
<reference evidence="2 3" key="1">
    <citation type="submission" date="2013-12" db="EMBL/GenBank/DDBJ databases">
        <authorList>
            <consortium name="DOE Joint Genome Institute"/>
            <person name="Muyzer G."/>
            <person name="Huntemann M."/>
            <person name="Han J."/>
            <person name="Chen A."/>
            <person name="Kyrpides N."/>
            <person name="Mavromatis K."/>
            <person name="Markowitz V."/>
            <person name="Palaniappan K."/>
            <person name="Ivanova N."/>
            <person name="Schaumberg A."/>
            <person name="Pati A."/>
            <person name="Liolios K."/>
            <person name="Nordberg H.P."/>
            <person name="Cantor M.N."/>
            <person name="Hua S.X."/>
            <person name="Woyke T."/>
        </authorList>
    </citation>
    <scope>NUCLEOTIDE SEQUENCE [LARGE SCALE GENOMIC DNA]</scope>
    <source>
        <strain evidence="2 3">ARh 1</strain>
    </source>
</reference>
<dbReference type="InterPro" id="IPR052548">
    <property type="entry name" value="Type_VII_TA_antitoxin"/>
</dbReference>
<dbReference type="SUPFAM" id="SSF81301">
    <property type="entry name" value="Nucleotidyltransferase"/>
    <property type="match status" value="1"/>
</dbReference>
<dbReference type="KEGG" id="tti:THITH_13890"/>
<name>W0DKS7_9GAMM</name>